<evidence type="ECO:0000313" key="2">
    <source>
        <dbReference type="Proteomes" id="UP000005496"/>
    </source>
</evidence>
<dbReference type="EMBL" id="ACJN02000002">
    <property type="protein sequence ID" value="EFI35010.1"/>
    <property type="molecule type" value="Genomic_DNA"/>
</dbReference>
<accession>D6SQI4</accession>
<gene>
    <name evidence="1" type="ORF">Dthio_PD2402</name>
</gene>
<name>D6SQI4_9BACT</name>
<dbReference type="OrthoDB" id="129598at2"/>
<organism evidence="1 2">
    <name type="scientific">Desulfonatronospira thiodismutans ASO3-1</name>
    <dbReference type="NCBI Taxonomy" id="555779"/>
    <lineage>
        <taxon>Bacteria</taxon>
        <taxon>Pseudomonadati</taxon>
        <taxon>Thermodesulfobacteriota</taxon>
        <taxon>Desulfovibrionia</taxon>
        <taxon>Desulfovibrionales</taxon>
        <taxon>Desulfonatronovibrionaceae</taxon>
        <taxon>Desulfonatronospira</taxon>
    </lineage>
</organism>
<protein>
    <submittedName>
        <fullName evidence="1">Uncharacterized protein</fullName>
    </submittedName>
</protein>
<dbReference type="AlphaFoldDB" id="D6SQI4"/>
<dbReference type="Proteomes" id="UP000005496">
    <property type="component" value="Unassembled WGS sequence"/>
</dbReference>
<reference evidence="1" key="1">
    <citation type="submission" date="2010-05" db="EMBL/GenBank/DDBJ databases">
        <title>The draft genome of Desulfonatronospira thiodismutans ASO3-1.</title>
        <authorList>
            <consortium name="US DOE Joint Genome Institute (JGI-PGF)"/>
            <person name="Lucas S."/>
            <person name="Copeland A."/>
            <person name="Lapidus A."/>
            <person name="Cheng J.-F."/>
            <person name="Bruce D."/>
            <person name="Goodwin L."/>
            <person name="Pitluck S."/>
            <person name="Chertkov O."/>
            <person name="Brettin T."/>
            <person name="Detter J.C."/>
            <person name="Han C."/>
            <person name="Land M.L."/>
            <person name="Hauser L."/>
            <person name="Kyrpides N."/>
            <person name="Mikhailova N."/>
            <person name="Muyzer G."/>
            <person name="Woyke T."/>
        </authorList>
    </citation>
    <scope>NUCLEOTIDE SEQUENCE [LARGE SCALE GENOMIC DNA]</scope>
    <source>
        <strain evidence="1">ASO3-1</strain>
    </source>
</reference>
<dbReference type="RefSeq" id="WP_008870324.1">
    <property type="nucleotide sequence ID" value="NZ_ACJN02000002.1"/>
</dbReference>
<proteinExistence type="predicted"/>
<keyword evidence="2" id="KW-1185">Reference proteome</keyword>
<sequence>MTTVEKIQDEILSLPDSEKSRLFRWFADYEAKVWDHEIERNFTQGGRGQEFLDRVKSDYKAGKWSRWD</sequence>
<comment type="caution">
    <text evidence="1">The sequence shown here is derived from an EMBL/GenBank/DDBJ whole genome shotgun (WGS) entry which is preliminary data.</text>
</comment>
<evidence type="ECO:0000313" key="1">
    <source>
        <dbReference type="EMBL" id="EFI35010.1"/>
    </source>
</evidence>